<name>A0A0U1P478_9BACI</name>
<gene>
    <name evidence="2" type="ORF">BN000_04937</name>
</gene>
<proteinExistence type="inferred from homology"/>
<dbReference type="InterPro" id="IPR005363">
    <property type="entry name" value="UPF0167"/>
</dbReference>
<dbReference type="Proteomes" id="UP000199087">
    <property type="component" value="Unassembled WGS sequence"/>
</dbReference>
<evidence type="ECO:0000313" key="3">
    <source>
        <dbReference type="Proteomes" id="UP000199087"/>
    </source>
</evidence>
<evidence type="ECO:0008006" key="4">
    <source>
        <dbReference type="Google" id="ProtNLM"/>
    </source>
</evidence>
<dbReference type="RefSeq" id="WP_090639290.1">
    <property type="nucleotide sequence ID" value="NZ_CVRB01000006.1"/>
</dbReference>
<dbReference type="STRING" id="1499688.BN000_04937"/>
<accession>A0A0U1P478</accession>
<dbReference type="EMBL" id="CVRB01000006">
    <property type="protein sequence ID" value="CRK84882.1"/>
    <property type="molecule type" value="Genomic_DNA"/>
</dbReference>
<comment type="similarity">
    <text evidence="1">Belongs to the UPF0167 family.</text>
</comment>
<protein>
    <recommendedName>
        <fullName evidence="4">CbrC family protein</fullName>
    </recommendedName>
</protein>
<keyword evidence="3" id="KW-1185">Reference proteome</keyword>
<sequence length="274" mass="31882">MSYTLILEIVLTELNNNQKGKFFSEVSKFIPTQDFQSFRRAVGKKTEVYTVFDTEYDKIINLRKIIKLLDDDMTNFTICQKTEEKIITINLLDLENIIDEFKVVHQLPYFKYHPNVYESGRISYFKDICEVCNQESSFFNEGCYGESDLEIICVHCIASGKAGKEHSVFFNYQYPISFNDDNIVEELHLRTPSILSWQEISWLEHCNDFCAYIGEVDWEGVSYLESALHSDLTLEASKYNLEHGDLKKALDSYLVGHLFKCIHCGKHRLTTDLP</sequence>
<organism evidence="2 3">
    <name type="scientific">Neobacillus massiliamazoniensis</name>
    <dbReference type="NCBI Taxonomy" id="1499688"/>
    <lineage>
        <taxon>Bacteria</taxon>
        <taxon>Bacillati</taxon>
        <taxon>Bacillota</taxon>
        <taxon>Bacilli</taxon>
        <taxon>Bacillales</taxon>
        <taxon>Bacillaceae</taxon>
        <taxon>Neobacillus</taxon>
    </lineage>
</organism>
<dbReference type="Pfam" id="PF03691">
    <property type="entry name" value="UPF0167"/>
    <property type="match status" value="1"/>
</dbReference>
<reference evidence="3" key="1">
    <citation type="submission" date="2015-05" db="EMBL/GenBank/DDBJ databases">
        <authorList>
            <person name="Urmite Genomes"/>
        </authorList>
    </citation>
    <scope>NUCLEOTIDE SEQUENCE [LARGE SCALE GENOMIC DNA]</scope>
    <source>
        <strain evidence="3">LF1</strain>
    </source>
</reference>
<evidence type="ECO:0000256" key="1">
    <source>
        <dbReference type="ARBA" id="ARBA00008525"/>
    </source>
</evidence>
<dbReference type="AlphaFoldDB" id="A0A0U1P478"/>
<evidence type="ECO:0000313" key="2">
    <source>
        <dbReference type="EMBL" id="CRK84882.1"/>
    </source>
</evidence>
<dbReference type="OrthoDB" id="7065534at2"/>